<feature type="compositionally biased region" description="Polar residues" evidence="1">
    <location>
        <begin position="367"/>
        <end position="378"/>
    </location>
</feature>
<comment type="caution">
    <text evidence="3">The sequence shown here is derived from an EMBL/GenBank/DDBJ whole genome shotgun (WGS) entry which is preliminary data.</text>
</comment>
<evidence type="ECO:0000313" key="4">
    <source>
        <dbReference type="Proteomes" id="UP001177023"/>
    </source>
</evidence>
<evidence type="ECO:0000313" key="3">
    <source>
        <dbReference type="EMBL" id="CAJ0574755.1"/>
    </source>
</evidence>
<feature type="region of interest" description="Disordered" evidence="1">
    <location>
        <begin position="317"/>
        <end position="378"/>
    </location>
</feature>
<feature type="signal peptide" evidence="2">
    <location>
        <begin position="1"/>
        <end position="22"/>
    </location>
</feature>
<feature type="compositionally biased region" description="Pro residues" evidence="1">
    <location>
        <begin position="273"/>
        <end position="283"/>
    </location>
</feature>
<keyword evidence="2" id="KW-0732">Signal</keyword>
<reference evidence="3" key="1">
    <citation type="submission" date="2023-06" db="EMBL/GenBank/DDBJ databases">
        <authorList>
            <person name="Delattre M."/>
        </authorList>
    </citation>
    <scope>NUCLEOTIDE SEQUENCE</scope>
    <source>
        <strain evidence="3">AF72</strain>
    </source>
</reference>
<name>A0AA36G1G0_9BILA</name>
<evidence type="ECO:0000256" key="1">
    <source>
        <dbReference type="SAM" id="MobiDB-lite"/>
    </source>
</evidence>
<feature type="non-terminal residue" evidence="3">
    <location>
        <position position="1"/>
    </location>
</feature>
<keyword evidence="4" id="KW-1185">Reference proteome</keyword>
<feature type="compositionally biased region" description="Low complexity" evidence="1">
    <location>
        <begin position="189"/>
        <end position="207"/>
    </location>
</feature>
<feature type="chain" id="PRO_5041419265" evidence="2">
    <location>
        <begin position="23"/>
        <end position="378"/>
    </location>
</feature>
<dbReference type="AlphaFoldDB" id="A0AA36G1G0"/>
<organism evidence="3 4">
    <name type="scientific">Mesorhabditis spiculigera</name>
    <dbReference type="NCBI Taxonomy" id="96644"/>
    <lineage>
        <taxon>Eukaryota</taxon>
        <taxon>Metazoa</taxon>
        <taxon>Ecdysozoa</taxon>
        <taxon>Nematoda</taxon>
        <taxon>Chromadorea</taxon>
        <taxon>Rhabditida</taxon>
        <taxon>Rhabditina</taxon>
        <taxon>Rhabditomorpha</taxon>
        <taxon>Rhabditoidea</taxon>
        <taxon>Rhabditidae</taxon>
        <taxon>Mesorhabditinae</taxon>
        <taxon>Mesorhabditis</taxon>
    </lineage>
</organism>
<gene>
    <name evidence="3" type="ORF">MSPICULIGERA_LOCUS13082</name>
</gene>
<dbReference type="EMBL" id="CATQJA010002633">
    <property type="protein sequence ID" value="CAJ0574755.1"/>
    <property type="molecule type" value="Genomic_DNA"/>
</dbReference>
<feature type="region of interest" description="Disordered" evidence="1">
    <location>
        <begin position="241"/>
        <end position="284"/>
    </location>
</feature>
<feature type="region of interest" description="Disordered" evidence="1">
    <location>
        <begin position="189"/>
        <end position="212"/>
    </location>
</feature>
<sequence length="378" mass="41234">MPRLFTLFAHLLFFWLGVGVNSALFKTKEIEIDGKVGDSYVISANAEDLFQSLEVNLVCSLLGKAVFSAKIDSCLPEIDVDEWWHFHYSCDLTVTSDDWDGTASKRNVLHADPYFPYRRQFLISVGIEENKYVLWSGDKRKPWNRDIFQRYSIRAELSAQQGACIPDRLVIRGTVWRVQYTYVPGPETTTTTTTTMVPETTTTPVDETTTRDGGGIVESIIKQAVLNSGLFQTKSTIPSITADANTGEETTSIPIESPGSNSAENMDIMVSPEPNPFNEPPETPLITSQDAAVISQSSTEQPDQDTGAQMVTETAGLVLPPVSSTDAPNDEVVSVASDAPTTVLSVGEGEDSEPSKSDTEGSANGAEENTSVSRLRNF</sequence>
<evidence type="ECO:0000256" key="2">
    <source>
        <dbReference type="SAM" id="SignalP"/>
    </source>
</evidence>
<feature type="compositionally biased region" description="Polar residues" evidence="1">
    <location>
        <begin position="241"/>
        <end position="264"/>
    </location>
</feature>
<dbReference type="Proteomes" id="UP001177023">
    <property type="component" value="Unassembled WGS sequence"/>
</dbReference>
<accession>A0AA36G1G0</accession>
<proteinExistence type="predicted"/>
<protein>
    <submittedName>
        <fullName evidence="3">Uncharacterized protein</fullName>
    </submittedName>
</protein>